<dbReference type="EMBL" id="BBSI01000035">
    <property type="protein sequence ID" value="GAM81173.1"/>
    <property type="molecule type" value="Genomic_DNA"/>
</dbReference>
<comment type="caution">
    <text evidence="1">The sequence shown here is derived from an EMBL/GenBank/DDBJ whole genome shotgun (WGS) entry which is preliminary data.</text>
</comment>
<gene>
    <name evidence="1" type="ORF">JCM5805K_2292</name>
</gene>
<sequence>MIKSSIQSLFTDRLLSFTDEFLFTDKKSVSNF</sequence>
<dbReference type="AlphaFoldDB" id="A0A0B8R1W4"/>
<dbReference type="Proteomes" id="UP000031847">
    <property type="component" value="Unassembled WGS sequence"/>
</dbReference>
<evidence type="ECO:0000313" key="2">
    <source>
        <dbReference type="Proteomes" id="UP000031847"/>
    </source>
</evidence>
<evidence type="ECO:0000313" key="1">
    <source>
        <dbReference type="EMBL" id="GAM81173.1"/>
    </source>
</evidence>
<reference evidence="1 2" key="1">
    <citation type="submission" date="2015-01" db="EMBL/GenBank/DDBJ databases">
        <title>Lactococcus lactis subsp.lactis JCM 5805 whole genome shotgun sequence.</title>
        <authorList>
            <person name="Fujii T."/>
            <person name="Tomita Y."/>
            <person name="Ikushima S."/>
            <person name="Fujiwara D."/>
        </authorList>
    </citation>
    <scope>NUCLEOTIDE SEQUENCE [LARGE SCALE GENOMIC DNA]</scope>
    <source>
        <strain evidence="1 2">JCM 5805</strain>
    </source>
</reference>
<organism evidence="1 2">
    <name type="scientific">Lactococcus lactis subsp. lactis</name>
    <name type="common">Streptococcus lactis</name>
    <dbReference type="NCBI Taxonomy" id="1360"/>
    <lineage>
        <taxon>Bacteria</taxon>
        <taxon>Bacillati</taxon>
        <taxon>Bacillota</taxon>
        <taxon>Bacilli</taxon>
        <taxon>Lactobacillales</taxon>
        <taxon>Streptococcaceae</taxon>
        <taxon>Lactococcus</taxon>
    </lineage>
</organism>
<protein>
    <submittedName>
        <fullName evidence="1">Uncharacterized protein</fullName>
    </submittedName>
</protein>
<proteinExistence type="predicted"/>
<accession>A0A0B8R1W4</accession>
<name>A0A0B8R1W4_LACLL</name>